<dbReference type="Gene3D" id="3.80.10.10">
    <property type="entry name" value="Ribonuclease Inhibitor"/>
    <property type="match status" value="1"/>
</dbReference>
<gene>
    <name evidence="2" type="ORF">BDZ85DRAFT_262971</name>
</gene>
<dbReference type="Proteomes" id="UP000799538">
    <property type="component" value="Unassembled WGS sequence"/>
</dbReference>
<protein>
    <recommendedName>
        <fullName evidence="4">F-box domain-containing protein</fullName>
    </recommendedName>
</protein>
<evidence type="ECO:0008006" key="4">
    <source>
        <dbReference type="Google" id="ProtNLM"/>
    </source>
</evidence>
<dbReference type="PANTHER" id="PTHR42057:SF2">
    <property type="entry name" value="F-BOX DOMAIN PROTEIN (AFU_ORTHOLOGUE AFUA_4G00200)-RELATED"/>
    <property type="match status" value="1"/>
</dbReference>
<organism evidence="2 3">
    <name type="scientific">Elsinoe ampelina</name>
    <dbReference type="NCBI Taxonomy" id="302913"/>
    <lineage>
        <taxon>Eukaryota</taxon>
        <taxon>Fungi</taxon>
        <taxon>Dikarya</taxon>
        <taxon>Ascomycota</taxon>
        <taxon>Pezizomycotina</taxon>
        <taxon>Dothideomycetes</taxon>
        <taxon>Dothideomycetidae</taxon>
        <taxon>Myriangiales</taxon>
        <taxon>Elsinoaceae</taxon>
        <taxon>Elsinoe</taxon>
    </lineage>
</organism>
<dbReference type="InterPro" id="IPR032675">
    <property type="entry name" value="LRR_dom_sf"/>
</dbReference>
<keyword evidence="3" id="KW-1185">Reference proteome</keyword>
<dbReference type="OrthoDB" id="3140657at2759"/>
<dbReference type="PANTHER" id="PTHR42057">
    <property type="entry name" value="F-BOX DOMAIN PROTEIN (AFU_ORTHOLOGUE AFUA_4G00200)"/>
    <property type="match status" value="1"/>
</dbReference>
<sequence length="309" mass="35085">MRSGGSIRSMTLTDLSCHQGEGFTLFHPSKAIVEKLTNLRLHYSGVRTKSWHDYDRAQETIQQIGNCWLRPCQSALTSLTLMSGTAWPEFMHHWSASAPPLPNLKYLALSNYFIIEDHAMDWIISCKKLNTLILRGCSIVAFKHAYVSVQPSDILAGSLVPMSVVERWVHYPQNWSYFFNRIRDKLLELQDFRFGSHKGLLSPPPSEKLGGPPWSSDGPDTAEPAVMSSMEEDVPPRLMWYGCYSMIYGTLMSWEEAEERSNFMPSQSLSDISEEFRGRNTASLVAIMEKVEGQRRKAQASKRVTGLDR</sequence>
<name>A0A6A6GBV1_9PEZI</name>
<reference evidence="3" key="1">
    <citation type="journal article" date="2020" name="Stud. Mycol.">
        <title>101 Dothideomycetes genomes: A test case for predicting lifestyles and emergence of pathogens.</title>
        <authorList>
            <person name="Haridas S."/>
            <person name="Albert R."/>
            <person name="Binder M."/>
            <person name="Bloem J."/>
            <person name="LaButti K."/>
            <person name="Salamov A."/>
            <person name="Andreopoulos B."/>
            <person name="Baker S."/>
            <person name="Barry K."/>
            <person name="Bills G."/>
            <person name="Bluhm B."/>
            <person name="Cannon C."/>
            <person name="Castanera R."/>
            <person name="Culley D."/>
            <person name="Daum C."/>
            <person name="Ezra D."/>
            <person name="Gonzalez J."/>
            <person name="Henrissat B."/>
            <person name="Kuo A."/>
            <person name="Liang C."/>
            <person name="Lipzen A."/>
            <person name="Lutzoni F."/>
            <person name="Magnuson J."/>
            <person name="Mondo S."/>
            <person name="Nolan M."/>
            <person name="Ohm R."/>
            <person name="Pangilinan J."/>
            <person name="Park H.-J."/>
            <person name="Ramirez L."/>
            <person name="Alfaro M."/>
            <person name="Sun H."/>
            <person name="Tritt A."/>
            <person name="Yoshinaga Y."/>
            <person name="Zwiers L.-H."/>
            <person name="Turgeon B."/>
            <person name="Goodwin S."/>
            <person name="Spatafora J."/>
            <person name="Crous P."/>
            <person name="Grigoriev I."/>
        </authorList>
    </citation>
    <scope>NUCLEOTIDE SEQUENCE [LARGE SCALE GENOMIC DNA]</scope>
    <source>
        <strain evidence="3">CECT 20119</strain>
    </source>
</reference>
<dbReference type="SUPFAM" id="SSF52047">
    <property type="entry name" value="RNI-like"/>
    <property type="match status" value="1"/>
</dbReference>
<evidence type="ECO:0000313" key="3">
    <source>
        <dbReference type="Proteomes" id="UP000799538"/>
    </source>
</evidence>
<accession>A0A6A6GBV1</accession>
<feature type="region of interest" description="Disordered" evidence="1">
    <location>
        <begin position="203"/>
        <end position="225"/>
    </location>
</feature>
<dbReference type="EMBL" id="ML992507">
    <property type="protein sequence ID" value="KAF2223098.1"/>
    <property type="molecule type" value="Genomic_DNA"/>
</dbReference>
<dbReference type="AlphaFoldDB" id="A0A6A6GBV1"/>
<evidence type="ECO:0000256" key="1">
    <source>
        <dbReference type="SAM" id="MobiDB-lite"/>
    </source>
</evidence>
<proteinExistence type="predicted"/>
<evidence type="ECO:0000313" key="2">
    <source>
        <dbReference type="EMBL" id="KAF2223098.1"/>
    </source>
</evidence>